<keyword evidence="2" id="KW-1185">Reference proteome</keyword>
<gene>
    <name evidence="1" type="ORF">SCUD_LOCUS18701</name>
</gene>
<dbReference type="Proteomes" id="UP000279833">
    <property type="component" value="Unassembled WGS sequence"/>
</dbReference>
<reference evidence="1 2" key="2">
    <citation type="submission" date="2018-11" db="EMBL/GenBank/DDBJ databases">
        <authorList>
            <consortium name="Pathogen Informatics"/>
        </authorList>
    </citation>
    <scope>NUCLEOTIDE SEQUENCE [LARGE SCALE GENOMIC DNA]</scope>
    <source>
        <strain evidence="1">Dakar</strain>
        <strain evidence="2">Dakar, Senegal</strain>
    </source>
</reference>
<dbReference type="WBParaSite" id="SCUD_0001870401-mRNA-1">
    <property type="protein sequence ID" value="SCUD_0001870401-mRNA-1"/>
    <property type="gene ID" value="SCUD_0001870401"/>
</dbReference>
<sequence>MIEIKLKSSKTTMRITTTTTTTTITTTTYNRNVLPFQIFVFSFHIVHLNKNYSISLLLCAYSCACGFVLLGTRQQDVPVILKELVPPGGFDLVSSSFTVGEITTELSEPINCDYISVLQKVGRGLDS</sequence>
<organism evidence="3">
    <name type="scientific">Schistosoma curassoni</name>
    <dbReference type="NCBI Taxonomy" id="6186"/>
    <lineage>
        <taxon>Eukaryota</taxon>
        <taxon>Metazoa</taxon>
        <taxon>Spiralia</taxon>
        <taxon>Lophotrochozoa</taxon>
        <taxon>Platyhelminthes</taxon>
        <taxon>Trematoda</taxon>
        <taxon>Digenea</taxon>
        <taxon>Strigeidida</taxon>
        <taxon>Schistosomatoidea</taxon>
        <taxon>Schistosomatidae</taxon>
        <taxon>Schistosoma</taxon>
    </lineage>
</organism>
<reference evidence="3" key="1">
    <citation type="submission" date="2016-06" db="UniProtKB">
        <authorList>
            <consortium name="WormBaseParasite"/>
        </authorList>
    </citation>
    <scope>IDENTIFICATION</scope>
</reference>
<evidence type="ECO:0000313" key="3">
    <source>
        <dbReference type="WBParaSite" id="SCUD_0001870401-mRNA-1"/>
    </source>
</evidence>
<accession>A0A183KUG0</accession>
<proteinExistence type="predicted"/>
<dbReference type="AlphaFoldDB" id="A0A183KUG0"/>
<name>A0A183KUG0_9TREM</name>
<evidence type="ECO:0000313" key="1">
    <source>
        <dbReference type="EMBL" id="VDP66700.1"/>
    </source>
</evidence>
<dbReference type="EMBL" id="UZAK01041397">
    <property type="protein sequence ID" value="VDP66700.1"/>
    <property type="molecule type" value="Genomic_DNA"/>
</dbReference>
<protein>
    <submittedName>
        <fullName evidence="1 3">Uncharacterized protein</fullName>
    </submittedName>
</protein>
<evidence type="ECO:0000313" key="2">
    <source>
        <dbReference type="Proteomes" id="UP000279833"/>
    </source>
</evidence>